<organism evidence="3 4">
    <name type="scientific">Triplophysa tibetana</name>
    <dbReference type="NCBI Taxonomy" id="1572043"/>
    <lineage>
        <taxon>Eukaryota</taxon>
        <taxon>Metazoa</taxon>
        <taxon>Chordata</taxon>
        <taxon>Craniata</taxon>
        <taxon>Vertebrata</taxon>
        <taxon>Euteleostomi</taxon>
        <taxon>Actinopterygii</taxon>
        <taxon>Neopterygii</taxon>
        <taxon>Teleostei</taxon>
        <taxon>Ostariophysi</taxon>
        <taxon>Cypriniformes</taxon>
        <taxon>Nemacheilidae</taxon>
        <taxon>Triplophysa</taxon>
    </lineage>
</organism>
<dbReference type="Proteomes" id="UP000324632">
    <property type="component" value="Chromosome 10"/>
</dbReference>
<dbReference type="SUPFAM" id="SSF48726">
    <property type="entry name" value="Immunoglobulin"/>
    <property type="match status" value="1"/>
</dbReference>
<dbReference type="EMBL" id="SOYY01000010">
    <property type="protein sequence ID" value="KAA0716060.1"/>
    <property type="molecule type" value="Genomic_DNA"/>
</dbReference>
<evidence type="ECO:0000313" key="3">
    <source>
        <dbReference type="EMBL" id="KAA0716060.1"/>
    </source>
</evidence>
<proteinExistence type="predicted"/>
<keyword evidence="2" id="KW-0732">Signal</keyword>
<feature type="transmembrane region" description="Helical" evidence="1">
    <location>
        <begin position="160"/>
        <end position="184"/>
    </location>
</feature>
<dbReference type="InterPro" id="IPR036179">
    <property type="entry name" value="Ig-like_dom_sf"/>
</dbReference>
<evidence type="ECO:0000256" key="2">
    <source>
        <dbReference type="SAM" id="SignalP"/>
    </source>
</evidence>
<sequence length="207" mass="24221">MHEQWMLSLILLHTLFHPEYTESSIVCEDEKKCGCLNKDGNVKIKRVYENSTAIIPCPNLQEDEKLISASLYKGKSKMHFADMVNIQELSEKFQVSKQNYSISYRIHETKSNDTGIYICTIQTQIGQEKRKEMKDTNTILLVKDAQQSTEPSEDPCPLRLIFYSLLYFAIAYDLIITVICVLVYKFKKKKQPENPYMNTRRGRHRLR</sequence>
<gene>
    <name evidence="3" type="ORF">E1301_Tti012856</name>
</gene>
<accession>A0A5A9P2C2</accession>
<dbReference type="InterPro" id="IPR013783">
    <property type="entry name" value="Ig-like_fold"/>
</dbReference>
<keyword evidence="1" id="KW-0812">Transmembrane</keyword>
<feature type="chain" id="PRO_5022818392" description="Immunoglobulin subtype domain-containing protein" evidence="2">
    <location>
        <begin position="24"/>
        <end position="207"/>
    </location>
</feature>
<name>A0A5A9P2C2_9TELE</name>
<protein>
    <recommendedName>
        <fullName evidence="5">Immunoglobulin subtype domain-containing protein</fullName>
    </recommendedName>
</protein>
<dbReference type="Gene3D" id="2.60.40.10">
    <property type="entry name" value="Immunoglobulins"/>
    <property type="match status" value="1"/>
</dbReference>
<feature type="signal peptide" evidence="2">
    <location>
        <begin position="1"/>
        <end position="23"/>
    </location>
</feature>
<evidence type="ECO:0008006" key="5">
    <source>
        <dbReference type="Google" id="ProtNLM"/>
    </source>
</evidence>
<evidence type="ECO:0000256" key="1">
    <source>
        <dbReference type="SAM" id="Phobius"/>
    </source>
</evidence>
<keyword evidence="1" id="KW-1133">Transmembrane helix</keyword>
<evidence type="ECO:0000313" key="4">
    <source>
        <dbReference type="Proteomes" id="UP000324632"/>
    </source>
</evidence>
<reference evidence="3 4" key="1">
    <citation type="journal article" date="2019" name="Mol. Ecol. Resour.">
        <title>Chromosome-level genome assembly of Triplophysa tibetana, a fish adapted to the harsh high-altitude environment of the Tibetan Plateau.</title>
        <authorList>
            <person name="Yang X."/>
            <person name="Liu H."/>
            <person name="Ma Z."/>
            <person name="Zou Y."/>
            <person name="Zou M."/>
            <person name="Mao Y."/>
            <person name="Li X."/>
            <person name="Wang H."/>
            <person name="Chen T."/>
            <person name="Wang W."/>
            <person name="Yang R."/>
        </authorList>
    </citation>
    <scope>NUCLEOTIDE SEQUENCE [LARGE SCALE GENOMIC DNA]</scope>
    <source>
        <strain evidence="3">TTIB1903HZAU</strain>
        <tissue evidence="3">Muscle</tissue>
    </source>
</reference>
<keyword evidence="1" id="KW-0472">Membrane</keyword>
<keyword evidence="4" id="KW-1185">Reference proteome</keyword>
<comment type="caution">
    <text evidence="3">The sequence shown here is derived from an EMBL/GenBank/DDBJ whole genome shotgun (WGS) entry which is preliminary data.</text>
</comment>
<dbReference type="AlphaFoldDB" id="A0A5A9P2C2"/>